<dbReference type="GO" id="GO:0003677">
    <property type="term" value="F:DNA binding"/>
    <property type="evidence" value="ECO:0007669"/>
    <property type="project" value="InterPro"/>
</dbReference>
<accession>A0A4Y2MXJ9</accession>
<feature type="domain" description="HTH psq-type" evidence="3">
    <location>
        <begin position="39"/>
        <end position="74"/>
    </location>
</feature>
<proteinExistence type="predicted"/>
<protein>
    <recommendedName>
        <fullName evidence="3">HTH psq-type domain-containing protein</fullName>
    </recommendedName>
</protein>
<organism evidence="4 5">
    <name type="scientific">Araneus ventricosus</name>
    <name type="common">Orbweaver spider</name>
    <name type="synonym">Epeira ventricosa</name>
    <dbReference type="NCBI Taxonomy" id="182803"/>
    <lineage>
        <taxon>Eukaryota</taxon>
        <taxon>Metazoa</taxon>
        <taxon>Ecdysozoa</taxon>
        <taxon>Arthropoda</taxon>
        <taxon>Chelicerata</taxon>
        <taxon>Arachnida</taxon>
        <taxon>Araneae</taxon>
        <taxon>Araneomorphae</taxon>
        <taxon>Entelegynae</taxon>
        <taxon>Araneoidea</taxon>
        <taxon>Araneidae</taxon>
        <taxon>Araneus</taxon>
    </lineage>
</organism>
<sequence length="296" mass="33372">MVGKKGWHAMVVKLMNSLGLTMARIRNKEYKKNAAVCADNIQKAAAKILSGEMSFRKAAAVYNVSKTTLNRHVSTFKKSEQPNLNFKYVSKIQSRKIFTDDEEGKLRKNFTANEIYNLDESRLLTVHVPPKVIAGKNIKQVGQMMLEERGKLVTIISAVNAIGNTVPPLFVFPRKFFKDHMLKEAPTGTIGATNPSDWSPPQIFMLHLKHFVKHVKTSKNNNIILIIDNHHTHITIEAIKFSKENGIICPLTQVINFNLWIVLCLALLKNIITVLVVNGCLHMLGGLYQFMILQNV</sequence>
<dbReference type="AlphaFoldDB" id="A0A4Y2MXJ9"/>
<feature type="transmembrane region" description="Helical" evidence="2">
    <location>
        <begin position="257"/>
        <end position="281"/>
    </location>
</feature>
<comment type="caution">
    <text evidence="4">The sequence shown here is derived from an EMBL/GenBank/DDBJ whole genome shotgun (WGS) entry which is preliminary data.</text>
</comment>
<keyword evidence="5" id="KW-1185">Reference proteome</keyword>
<keyword evidence="2" id="KW-0812">Transmembrane</keyword>
<reference evidence="4 5" key="1">
    <citation type="journal article" date="2019" name="Sci. Rep.">
        <title>Orb-weaving spider Araneus ventricosus genome elucidates the spidroin gene catalogue.</title>
        <authorList>
            <person name="Kono N."/>
            <person name="Nakamura H."/>
            <person name="Ohtoshi R."/>
            <person name="Moran D.A.P."/>
            <person name="Shinohara A."/>
            <person name="Yoshida Y."/>
            <person name="Fujiwara M."/>
            <person name="Mori M."/>
            <person name="Tomita M."/>
            <person name="Arakawa K."/>
        </authorList>
    </citation>
    <scope>NUCLEOTIDE SEQUENCE [LARGE SCALE GENOMIC DNA]</scope>
</reference>
<name>A0A4Y2MXJ9_ARAVE</name>
<comment type="subcellular location">
    <subcellularLocation>
        <location evidence="1">Nucleus</location>
    </subcellularLocation>
</comment>
<dbReference type="EMBL" id="BGPR01007901">
    <property type="protein sequence ID" value="GBN30356.1"/>
    <property type="molecule type" value="Genomic_DNA"/>
</dbReference>
<gene>
    <name evidence="4" type="ORF">AVEN_120850_1</name>
</gene>
<dbReference type="Gene3D" id="1.10.10.60">
    <property type="entry name" value="Homeodomain-like"/>
    <property type="match status" value="1"/>
</dbReference>
<evidence type="ECO:0000313" key="5">
    <source>
        <dbReference type="Proteomes" id="UP000499080"/>
    </source>
</evidence>
<dbReference type="SUPFAM" id="SSF46689">
    <property type="entry name" value="Homeodomain-like"/>
    <property type="match status" value="1"/>
</dbReference>
<evidence type="ECO:0000256" key="1">
    <source>
        <dbReference type="ARBA" id="ARBA00004123"/>
    </source>
</evidence>
<dbReference type="InterPro" id="IPR007889">
    <property type="entry name" value="HTH_Psq"/>
</dbReference>
<evidence type="ECO:0000256" key="2">
    <source>
        <dbReference type="SAM" id="Phobius"/>
    </source>
</evidence>
<evidence type="ECO:0000313" key="4">
    <source>
        <dbReference type="EMBL" id="GBN30356.1"/>
    </source>
</evidence>
<keyword evidence="2" id="KW-0472">Membrane</keyword>
<dbReference type="Pfam" id="PF05225">
    <property type="entry name" value="HTH_psq"/>
    <property type="match status" value="1"/>
</dbReference>
<dbReference type="OrthoDB" id="6433005at2759"/>
<dbReference type="GO" id="GO:0005634">
    <property type="term" value="C:nucleus"/>
    <property type="evidence" value="ECO:0007669"/>
    <property type="project" value="UniProtKB-SubCell"/>
</dbReference>
<dbReference type="Proteomes" id="UP000499080">
    <property type="component" value="Unassembled WGS sequence"/>
</dbReference>
<keyword evidence="2" id="KW-1133">Transmembrane helix</keyword>
<dbReference type="InterPro" id="IPR009057">
    <property type="entry name" value="Homeodomain-like_sf"/>
</dbReference>
<evidence type="ECO:0000259" key="3">
    <source>
        <dbReference type="Pfam" id="PF05225"/>
    </source>
</evidence>